<dbReference type="EMBL" id="ML213509">
    <property type="protein sequence ID" value="TFK52615.1"/>
    <property type="molecule type" value="Genomic_DNA"/>
</dbReference>
<accession>A0A5C3N6C3</accession>
<protein>
    <submittedName>
        <fullName evidence="3">Uncharacterized protein</fullName>
    </submittedName>
</protein>
<feature type="region of interest" description="Disordered" evidence="2">
    <location>
        <begin position="828"/>
        <end position="849"/>
    </location>
</feature>
<feature type="compositionally biased region" description="Acidic residues" evidence="2">
    <location>
        <begin position="502"/>
        <end position="512"/>
    </location>
</feature>
<feature type="region of interest" description="Disordered" evidence="2">
    <location>
        <begin position="683"/>
        <end position="725"/>
    </location>
</feature>
<sequence>MPMDGLCDEILQLILIELDDPTDFTLVSKRFYQLSQDPYVRATYFLARHGPMQAFFWAFGRGKLMTDKVIDILISCGAYLSRYLVQVAIHHYFRTQAHFIKTTWVRSMPFPVFSYFMIVASRIYGDIPTGKGEDDGSIFTSFLTESRFPSALKSVPWEEIKEIIEKYKFMPFCNKDPVMVSFPLALAIEPRLLPYAKANGFHMDSKYRDFVFRKMFERPSLSSDNRTDEIVRNVRELCRLDPKMFLTRTVAAEVCMEAKANEGAYSALKQLDKFGDLLFELRDVVRELTKMFVNTRSITTVYTINFLRQLWADYPSDDPTVRLVMLLTVFLSDNCLAHTTPATLKSKLDALGLTPLSRKDIYDVLLNPFVERYTPILEYGKVEVGLDSSGVKSLLEDVALKCLEINCKGKMLKKLLADHEWLKDTITQVVPQRYQIRLEDLPPAQDEKACAAYEATLCRDFVVSRYPLGRHSGIGPRHRPSVVAQAETAQVAVDVAPSQPDAELEDDDEEKEDTSMDNVADSSQSEEALADASDMDLGRIGQDTLTTMIQYDELAPTRTGRRRYHHYGAADSQGKLGYPADAMQVGRWIRTYFGNRSPVTAIFVIHGVINDNVPVLQPDFGYGDPDPLGLQHRVPITLKHFQILQRLGRAPNWSLYHEIQQGAEFYFTEEDYIAQDKAKASGKRVKVKTESSSQSVLSTSTTGPSRGEGSRGRKRPRRSAAASVKSYVIPDSDDETIVEDATISRAMKLQAKWKKVESNLQQWIKHLSAILKEEQKKYKDQKKRLEKTATAPGSKVRLPKNEFHKSLTNNLRDLRKLDREKRRLLYGSDVPDEDFSDGDDDEYQERGQKRRRIRYSVVTWE</sequence>
<dbReference type="AlphaFoldDB" id="A0A5C3N6C3"/>
<dbReference type="STRING" id="5364.A0A5C3N6C3"/>
<proteinExistence type="predicted"/>
<evidence type="ECO:0000256" key="1">
    <source>
        <dbReference type="SAM" id="Coils"/>
    </source>
</evidence>
<feature type="compositionally biased region" description="Polar residues" evidence="2">
    <location>
        <begin position="516"/>
        <end position="526"/>
    </location>
</feature>
<evidence type="ECO:0000313" key="3">
    <source>
        <dbReference type="EMBL" id="TFK52615.1"/>
    </source>
</evidence>
<feature type="compositionally biased region" description="Acidic residues" evidence="2">
    <location>
        <begin position="830"/>
        <end position="843"/>
    </location>
</feature>
<reference evidence="3 4" key="1">
    <citation type="journal article" date="2019" name="Nat. Ecol. Evol.">
        <title>Megaphylogeny resolves global patterns of mushroom evolution.</title>
        <authorList>
            <person name="Varga T."/>
            <person name="Krizsan K."/>
            <person name="Foldi C."/>
            <person name="Dima B."/>
            <person name="Sanchez-Garcia M."/>
            <person name="Sanchez-Ramirez S."/>
            <person name="Szollosi G.J."/>
            <person name="Szarkandi J.G."/>
            <person name="Papp V."/>
            <person name="Albert L."/>
            <person name="Andreopoulos W."/>
            <person name="Angelini C."/>
            <person name="Antonin V."/>
            <person name="Barry K.W."/>
            <person name="Bougher N.L."/>
            <person name="Buchanan P."/>
            <person name="Buyck B."/>
            <person name="Bense V."/>
            <person name="Catcheside P."/>
            <person name="Chovatia M."/>
            <person name="Cooper J."/>
            <person name="Damon W."/>
            <person name="Desjardin D."/>
            <person name="Finy P."/>
            <person name="Geml J."/>
            <person name="Haridas S."/>
            <person name="Hughes K."/>
            <person name="Justo A."/>
            <person name="Karasinski D."/>
            <person name="Kautmanova I."/>
            <person name="Kiss B."/>
            <person name="Kocsube S."/>
            <person name="Kotiranta H."/>
            <person name="LaButti K.M."/>
            <person name="Lechner B.E."/>
            <person name="Liimatainen K."/>
            <person name="Lipzen A."/>
            <person name="Lukacs Z."/>
            <person name="Mihaltcheva S."/>
            <person name="Morgado L.N."/>
            <person name="Niskanen T."/>
            <person name="Noordeloos M.E."/>
            <person name="Ohm R.A."/>
            <person name="Ortiz-Santana B."/>
            <person name="Ovrebo C."/>
            <person name="Racz N."/>
            <person name="Riley R."/>
            <person name="Savchenko A."/>
            <person name="Shiryaev A."/>
            <person name="Soop K."/>
            <person name="Spirin V."/>
            <person name="Szebenyi C."/>
            <person name="Tomsovsky M."/>
            <person name="Tulloss R.E."/>
            <person name="Uehling J."/>
            <person name="Grigoriev I.V."/>
            <person name="Vagvolgyi C."/>
            <person name="Papp T."/>
            <person name="Martin F.M."/>
            <person name="Miettinen O."/>
            <person name="Hibbett D.S."/>
            <person name="Nagy L.G."/>
        </authorList>
    </citation>
    <scope>NUCLEOTIDE SEQUENCE [LARGE SCALE GENOMIC DNA]</scope>
    <source>
        <strain evidence="3 4">OMC1185</strain>
    </source>
</reference>
<feature type="region of interest" description="Disordered" evidence="2">
    <location>
        <begin position="492"/>
        <end position="530"/>
    </location>
</feature>
<keyword evidence="1" id="KW-0175">Coiled coil</keyword>
<organism evidence="3 4">
    <name type="scientific">Heliocybe sulcata</name>
    <dbReference type="NCBI Taxonomy" id="5364"/>
    <lineage>
        <taxon>Eukaryota</taxon>
        <taxon>Fungi</taxon>
        <taxon>Dikarya</taxon>
        <taxon>Basidiomycota</taxon>
        <taxon>Agaricomycotina</taxon>
        <taxon>Agaricomycetes</taxon>
        <taxon>Gloeophyllales</taxon>
        <taxon>Gloeophyllaceae</taxon>
        <taxon>Heliocybe</taxon>
    </lineage>
</organism>
<dbReference type="OrthoDB" id="270318at2759"/>
<feature type="compositionally biased region" description="Low complexity" evidence="2">
    <location>
        <begin position="690"/>
        <end position="702"/>
    </location>
</feature>
<gene>
    <name evidence="3" type="ORF">OE88DRAFT_1807498</name>
</gene>
<evidence type="ECO:0000256" key="2">
    <source>
        <dbReference type="SAM" id="MobiDB-lite"/>
    </source>
</evidence>
<keyword evidence="4" id="KW-1185">Reference proteome</keyword>
<feature type="coiled-coil region" evidence="1">
    <location>
        <begin position="764"/>
        <end position="791"/>
    </location>
</feature>
<dbReference type="Proteomes" id="UP000305948">
    <property type="component" value="Unassembled WGS sequence"/>
</dbReference>
<name>A0A5C3N6C3_9AGAM</name>
<evidence type="ECO:0000313" key="4">
    <source>
        <dbReference type="Proteomes" id="UP000305948"/>
    </source>
</evidence>